<name>A0A9W4SYE4_9GLOM</name>
<dbReference type="PROSITE" id="PS50011">
    <property type="entry name" value="PROTEIN_KINASE_DOM"/>
    <property type="match status" value="1"/>
</dbReference>
<dbReference type="GO" id="GO:0005524">
    <property type="term" value="F:ATP binding"/>
    <property type="evidence" value="ECO:0007669"/>
    <property type="project" value="InterPro"/>
</dbReference>
<dbReference type="OrthoDB" id="2156052at2759"/>
<protein>
    <submittedName>
        <fullName evidence="3">17483_t:CDS:1</fullName>
    </submittedName>
</protein>
<dbReference type="GO" id="GO:0004672">
    <property type="term" value="F:protein kinase activity"/>
    <property type="evidence" value="ECO:0007669"/>
    <property type="project" value="InterPro"/>
</dbReference>
<dbReference type="InterPro" id="IPR000719">
    <property type="entry name" value="Prot_kinase_dom"/>
</dbReference>
<evidence type="ECO:0000259" key="2">
    <source>
        <dbReference type="PROSITE" id="PS50011"/>
    </source>
</evidence>
<feature type="region of interest" description="Disordered" evidence="1">
    <location>
        <begin position="31"/>
        <end position="91"/>
    </location>
</feature>
<feature type="compositionally biased region" description="Low complexity" evidence="1">
    <location>
        <begin position="42"/>
        <end position="89"/>
    </location>
</feature>
<dbReference type="EMBL" id="CAMKVN010004039">
    <property type="protein sequence ID" value="CAI2186188.1"/>
    <property type="molecule type" value="Genomic_DNA"/>
</dbReference>
<dbReference type="SUPFAM" id="SSF56112">
    <property type="entry name" value="Protein kinase-like (PK-like)"/>
    <property type="match status" value="1"/>
</dbReference>
<proteinExistence type="predicted"/>
<organism evidence="3 4">
    <name type="scientific">Funneliformis geosporum</name>
    <dbReference type="NCBI Taxonomy" id="1117311"/>
    <lineage>
        <taxon>Eukaryota</taxon>
        <taxon>Fungi</taxon>
        <taxon>Fungi incertae sedis</taxon>
        <taxon>Mucoromycota</taxon>
        <taxon>Glomeromycotina</taxon>
        <taxon>Glomeromycetes</taxon>
        <taxon>Glomerales</taxon>
        <taxon>Glomeraceae</taxon>
        <taxon>Funneliformis</taxon>
    </lineage>
</organism>
<gene>
    <name evidence="3" type="ORF">FWILDA_LOCUS12450</name>
</gene>
<dbReference type="PANTHER" id="PTHR37171:SF1">
    <property type="entry name" value="SERINE_THREONINE-PROTEIN KINASE YRZF-RELATED"/>
    <property type="match status" value="1"/>
</dbReference>
<dbReference type="Proteomes" id="UP001153678">
    <property type="component" value="Unassembled WGS sequence"/>
</dbReference>
<evidence type="ECO:0000313" key="3">
    <source>
        <dbReference type="EMBL" id="CAI2186188.1"/>
    </source>
</evidence>
<evidence type="ECO:0000256" key="1">
    <source>
        <dbReference type="SAM" id="MobiDB-lite"/>
    </source>
</evidence>
<dbReference type="Gene3D" id="3.30.200.20">
    <property type="entry name" value="Phosphorylase Kinase, domain 1"/>
    <property type="match status" value="1"/>
</dbReference>
<dbReference type="PROSITE" id="PS00109">
    <property type="entry name" value="PROTEIN_KINASE_TYR"/>
    <property type="match status" value="1"/>
</dbReference>
<keyword evidence="4" id="KW-1185">Reference proteome</keyword>
<feature type="domain" description="Protein kinase" evidence="2">
    <location>
        <begin position="467"/>
        <end position="615"/>
    </location>
</feature>
<feature type="region of interest" description="Disordered" evidence="1">
    <location>
        <begin position="437"/>
        <end position="460"/>
    </location>
</feature>
<evidence type="ECO:0000313" key="4">
    <source>
        <dbReference type="Proteomes" id="UP001153678"/>
    </source>
</evidence>
<dbReference type="Gene3D" id="1.10.510.10">
    <property type="entry name" value="Transferase(Phosphotransferase) domain 1"/>
    <property type="match status" value="1"/>
</dbReference>
<dbReference type="InterPro" id="IPR052396">
    <property type="entry name" value="Meiotic_Drive_Suppr_Kinase"/>
</dbReference>
<dbReference type="InterPro" id="IPR008266">
    <property type="entry name" value="Tyr_kinase_AS"/>
</dbReference>
<reference evidence="3" key="1">
    <citation type="submission" date="2022-08" db="EMBL/GenBank/DDBJ databases">
        <authorList>
            <person name="Kallberg Y."/>
            <person name="Tangrot J."/>
            <person name="Rosling A."/>
        </authorList>
    </citation>
    <scope>NUCLEOTIDE SEQUENCE</scope>
    <source>
        <strain evidence="3">Wild A</strain>
    </source>
</reference>
<feature type="non-terminal residue" evidence="3">
    <location>
        <position position="1"/>
    </location>
</feature>
<sequence>TTKAYKEGSKKKRSLIGEQYYAEFSTEFWKDPGAQQHPNAVTPSTSSNTPSRRQPSRIPRAIPSPNRSRPTTPSLSRPPSSGSRPVTPSFSQSAETINIYINYNEPDQDILGRKHVIPDKKPIPVQRHDHITHQPIDIANIITNILGPPSSIRRPDFLKIPEHPRGLELDIYYPQYGFAIESSIMAQTAGQLLGQTVPVCQWTPQNIPNTTSTLSAHPKFPNNVREWIGFFRAVRLNNLPPGQFPIHATSAVPLRIEDEAKTRLHTNVLFPVESLFPQGSSFIATPIGFLGASDFVLCDNNFTVAKMPVEMKTRHNLDLRGYNFWQIYRYNDRRGIMNQRFGDPRFDQNFKFKKRILSQIFGQMACNGLHYAILSNYSDTYFLKREEANQTALYISRVVQTNDVNPTLRECVYYISQLAINDNVGNILGSVELDNYSSNDDSDDSRKRKRKSKSSSIPIASSSKGITTVDKYIGGGSFGKVFSGYYDNQNVAWKTCDAYKEQEQMKTLKHEAHIYSILKECQGRDIPRLFYNGYIYDGYLFALALQLIEGAYHVDPERLTKEEKKLIVNQLKSIHNCGVLHNDISEQNILYEPKSRHYFFIDFGLSEVDYTALSH</sequence>
<dbReference type="PANTHER" id="PTHR37171">
    <property type="entry name" value="SERINE/THREONINE-PROTEIN KINASE YRZF-RELATED"/>
    <property type="match status" value="1"/>
</dbReference>
<dbReference type="Pfam" id="PF00069">
    <property type="entry name" value="Pkinase"/>
    <property type="match status" value="1"/>
</dbReference>
<comment type="caution">
    <text evidence="3">The sequence shown here is derived from an EMBL/GenBank/DDBJ whole genome shotgun (WGS) entry which is preliminary data.</text>
</comment>
<dbReference type="AlphaFoldDB" id="A0A9W4SYE4"/>
<accession>A0A9W4SYE4</accession>
<dbReference type="InterPro" id="IPR011009">
    <property type="entry name" value="Kinase-like_dom_sf"/>
</dbReference>